<proteinExistence type="predicted"/>
<reference evidence="1 2" key="1">
    <citation type="submission" date="2016-03" db="EMBL/GenBank/DDBJ databases">
        <title>EvidentialGene: Evidence-directed Construction of Genes on Genomes.</title>
        <authorList>
            <person name="Gilbert D.G."/>
            <person name="Choi J.-H."/>
            <person name="Mockaitis K."/>
            <person name="Colbourne J."/>
            <person name="Pfrender M."/>
        </authorList>
    </citation>
    <scope>NUCLEOTIDE SEQUENCE [LARGE SCALE GENOMIC DNA]</scope>
    <source>
        <strain evidence="1 2">Xinb3</strain>
        <tissue evidence="1">Complete organism</tissue>
    </source>
</reference>
<evidence type="ECO:0000313" key="1">
    <source>
        <dbReference type="EMBL" id="KZS08225.1"/>
    </source>
</evidence>
<dbReference type="EMBL" id="LRGB01002285">
    <property type="protein sequence ID" value="KZS08225.1"/>
    <property type="molecule type" value="Genomic_DNA"/>
</dbReference>
<protein>
    <submittedName>
        <fullName evidence="1">Uncharacterized protein</fullName>
    </submittedName>
</protein>
<dbReference type="AlphaFoldDB" id="A0A0P5CSF7"/>
<organism evidence="1 2">
    <name type="scientific">Daphnia magna</name>
    <dbReference type="NCBI Taxonomy" id="35525"/>
    <lineage>
        <taxon>Eukaryota</taxon>
        <taxon>Metazoa</taxon>
        <taxon>Ecdysozoa</taxon>
        <taxon>Arthropoda</taxon>
        <taxon>Crustacea</taxon>
        <taxon>Branchiopoda</taxon>
        <taxon>Diplostraca</taxon>
        <taxon>Cladocera</taxon>
        <taxon>Anomopoda</taxon>
        <taxon>Daphniidae</taxon>
        <taxon>Daphnia</taxon>
    </lineage>
</organism>
<accession>A0A0P5CSF7</accession>
<comment type="caution">
    <text evidence="1">The sequence shown here is derived from an EMBL/GenBank/DDBJ whole genome shotgun (WGS) entry which is preliminary data.</text>
</comment>
<name>A0A0P5CSF7_9CRUS</name>
<gene>
    <name evidence="1" type="ORF">APZ42_027888</name>
</gene>
<sequence>MLFGEMSQKLEPYQHHFNALQCKILTKETVNFMDNWPTDIAH</sequence>
<evidence type="ECO:0000313" key="2">
    <source>
        <dbReference type="Proteomes" id="UP000076858"/>
    </source>
</evidence>
<dbReference type="Proteomes" id="UP000076858">
    <property type="component" value="Unassembled WGS sequence"/>
</dbReference>
<keyword evidence="2" id="KW-1185">Reference proteome</keyword>